<dbReference type="Proteomes" id="UP000659630">
    <property type="component" value="Unassembled WGS sequence"/>
</dbReference>
<organism evidence="7 8">
    <name type="scientific">Anaerofilum hominis</name>
    <dbReference type="NCBI Taxonomy" id="2763016"/>
    <lineage>
        <taxon>Bacteria</taxon>
        <taxon>Bacillati</taxon>
        <taxon>Bacillota</taxon>
        <taxon>Clostridia</taxon>
        <taxon>Eubacteriales</taxon>
        <taxon>Oscillospiraceae</taxon>
        <taxon>Anaerofilum</taxon>
    </lineage>
</organism>
<dbReference type="InterPro" id="IPR005561">
    <property type="entry name" value="ANTAR"/>
</dbReference>
<dbReference type="AlphaFoldDB" id="A0A923KX68"/>
<reference evidence="7" key="1">
    <citation type="submission" date="2020-08" db="EMBL/GenBank/DDBJ databases">
        <title>Genome public.</title>
        <authorList>
            <person name="Liu C."/>
            <person name="Sun Q."/>
        </authorList>
    </citation>
    <scope>NUCLEOTIDE SEQUENCE</scope>
    <source>
        <strain evidence="7">BX8</strain>
    </source>
</reference>
<protein>
    <recommendedName>
        <fullName evidence="1">Stage 0 sporulation protein A homolog</fullName>
    </recommendedName>
</protein>
<dbReference type="InterPro" id="IPR011006">
    <property type="entry name" value="CheY-like_superfamily"/>
</dbReference>
<dbReference type="InterPro" id="IPR036388">
    <property type="entry name" value="WH-like_DNA-bd_sf"/>
</dbReference>
<proteinExistence type="predicted"/>
<dbReference type="Pfam" id="PF03861">
    <property type="entry name" value="ANTAR"/>
    <property type="match status" value="1"/>
</dbReference>
<name>A0A923KX68_9FIRM</name>
<keyword evidence="8" id="KW-1185">Reference proteome</keyword>
<dbReference type="GO" id="GO:0003723">
    <property type="term" value="F:RNA binding"/>
    <property type="evidence" value="ECO:0007669"/>
    <property type="project" value="InterPro"/>
</dbReference>
<dbReference type="Gene3D" id="1.10.10.10">
    <property type="entry name" value="Winged helix-like DNA-binding domain superfamily/Winged helix DNA-binding domain"/>
    <property type="match status" value="1"/>
</dbReference>
<keyword evidence="4" id="KW-0175">Coiled coil</keyword>
<dbReference type="InterPro" id="IPR001789">
    <property type="entry name" value="Sig_transdc_resp-reg_receiver"/>
</dbReference>
<evidence type="ECO:0000313" key="8">
    <source>
        <dbReference type="Proteomes" id="UP000659630"/>
    </source>
</evidence>
<evidence type="ECO:0000256" key="4">
    <source>
        <dbReference type="SAM" id="Coils"/>
    </source>
</evidence>
<accession>A0A923KX68</accession>
<dbReference type="EMBL" id="JACONZ010000001">
    <property type="protein sequence ID" value="MBC5580134.1"/>
    <property type="molecule type" value="Genomic_DNA"/>
</dbReference>
<evidence type="ECO:0000313" key="7">
    <source>
        <dbReference type="EMBL" id="MBC5580134.1"/>
    </source>
</evidence>
<dbReference type="RefSeq" id="WP_186886506.1">
    <property type="nucleotide sequence ID" value="NZ_JACONZ010000001.1"/>
</dbReference>
<comment type="caution">
    <text evidence="3">Lacks conserved residue(s) required for the propagation of feature annotation.</text>
</comment>
<gene>
    <name evidence="7" type="ORF">H8S23_01280</name>
</gene>
<comment type="caution">
    <text evidence="7">The sequence shown here is derived from an EMBL/GenBank/DDBJ whole genome shotgun (WGS) entry which is preliminary data.</text>
</comment>
<feature type="coiled-coil region" evidence="4">
    <location>
        <begin position="115"/>
        <end position="145"/>
    </location>
</feature>
<evidence type="ECO:0000256" key="2">
    <source>
        <dbReference type="ARBA" id="ARBA00024867"/>
    </source>
</evidence>
<dbReference type="SUPFAM" id="SSF52172">
    <property type="entry name" value="CheY-like"/>
    <property type="match status" value="1"/>
</dbReference>
<comment type="function">
    <text evidence="2">May play the central regulatory role in sporulation. It may be an element of the effector pathway responsible for the activation of sporulation genes in response to nutritional stress. Spo0A may act in concert with spo0H (a sigma factor) to control the expression of some genes that are critical to the sporulation process.</text>
</comment>
<evidence type="ECO:0000259" key="6">
    <source>
        <dbReference type="PROSITE" id="PS50921"/>
    </source>
</evidence>
<dbReference type="PROSITE" id="PS50921">
    <property type="entry name" value="ANTAR"/>
    <property type="match status" value="1"/>
</dbReference>
<dbReference type="PROSITE" id="PS50110">
    <property type="entry name" value="RESPONSE_REGULATORY"/>
    <property type="match status" value="1"/>
</dbReference>
<feature type="domain" description="Response regulatory" evidence="5">
    <location>
        <begin position="3"/>
        <end position="116"/>
    </location>
</feature>
<dbReference type="Gene3D" id="3.40.50.2300">
    <property type="match status" value="1"/>
</dbReference>
<evidence type="ECO:0000259" key="5">
    <source>
        <dbReference type="PROSITE" id="PS50110"/>
    </source>
</evidence>
<feature type="domain" description="ANTAR" evidence="6">
    <location>
        <begin position="122"/>
        <end position="183"/>
    </location>
</feature>
<dbReference type="GO" id="GO:0000160">
    <property type="term" value="P:phosphorelay signal transduction system"/>
    <property type="evidence" value="ECO:0007669"/>
    <property type="project" value="InterPro"/>
</dbReference>
<evidence type="ECO:0000256" key="1">
    <source>
        <dbReference type="ARBA" id="ARBA00018672"/>
    </source>
</evidence>
<evidence type="ECO:0000256" key="3">
    <source>
        <dbReference type="PROSITE-ProRule" id="PRU00169"/>
    </source>
</evidence>
<sequence>MERILIVSDGEQSRRQLAGLFTQAPLPTVAMAAGGGDARRMLLGAEYDLVLVNAPLRDEFGHELAVQAARGGAGVLMLVRAGLEEEAAERVEDYGVLVLPRPLNRTAFHQSVRLLQAARRRVEHLLEENRRLREKMEELRIVERAKYVLIEHLGLTEEQAHRCIEKQAMDRRATRRSVAEGILNTYEA</sequence>
<dbReference type="SMART" id="SM01012">
    <property type="entry name" value="ANTAR"/>
    <property type="match status" value="1"/>
</dbReference>